<dbReference type="SUPFAM" id="SSF103088">
    <property type="entry name" value="OmpA-like"/>
    <property type="match status" value="1"/>
</dbReference>
<feature type="domain" description="OmpA-like" evidence="5">
    <location>
        <begin position="81"/>
        <end position="206"/>
    </location>
</feature>
<proteinExistence type="predicted"/>
<evidence type="ECO:0000313" key="7">
    <source>
        <dbReference type="Proteomes" id="UP000032702"/>
    </source>
</evidence>
<dbReference type="PROSITE" id="PS51123">
    <property type="entry name" value="OMPA_2"/>
    <property type="match status" value="1"/>
</dbReference>
<reference evidence="6 7" key="1">
    <citation type="submission" date="2006-04" db="EMBL/GenBank/DDBJ databases">
        <authorList>
            <person name="Nierman W.C."/>
        </authorList>
    </citation>
    <scope>NUCLEOTIDE SEQUENCE [LARGE SCALE GENOMIC DNA]</scope>
    <source>
        <strain evidence="6 7">DW4/3-1</strain>
    </source>
</reference>
<dbReference type="EMBL" id="AAMD01000057">
    <property type="protein sequence ID" value="EAU66364.1"/>
    <property type="molecule type" value="Genomic_DNA"/>
</dbReference>
<evidence type="ECO:0000256" key="4">
    <source>
        <dbReference type="PROSITE-ProRule" id="PRU00473"/>
    </source>
</evidence>
<evidence type="ECO:0000313" key="6">
    <source>
        <dbReference type="EMBL" id="EAU66364.1"/>
    </source>
</evidence>
<dbReference type="AlphaFoldDB" id="Q091G5"/>
<sequence>MTSITRTSTCLIFYSLAAFDMSSSLRVPHPFLEASMRLKALCMAVSLLAVPGMALAQSPVEQFKKAAGKASKSTLEKKINTKLTEDARKNQCSFKTGTDVLEAGCDQKLKNLTAALVEAKKQLDAGGVKNYQFEVSGHTDSSGDAAKNKALSEKRAAVIVKELVSRGIPRAEILAVGRGSEQPLVKPDDTAAKKAKNRRYEIQVRL</sequence>
<gene>
    <name evidence="6" type="ORF">STIAU_1061</name>
</gene>
<comment type="subcellular location">
    <subcellularLocation>
        <location evidence="1">Cell outer membrane</location>
    </subcellularLocation>
</comment>
<keyword evidence="6" id="KW-0449">Lipoprotein</keyword>
<evidence type="ECO:0000259" key="5">
    <source>
        <dbReference type="PROSITE" id="PS51123"/>
    </source>
</evidence>
<dbReference type="PRINTS" id="PR01021">
    <property type="entry name" value="OMPADOMAIN"/>
</dbReference>
<evidence type="ECO:0000256" key="3">
    <source>
        <dbReference type="ARBA" id="ARBA00023237"/>
    </source>
</evidence>
<dbReference type="PANTHER" id="PTHR30329">
    <property type="entry name" value="STATOR ELEMENT OF FLAGELLAR MOTOR COMPLEX"/>
    <property type="match status" value="1"/>
</dbReference>
<dbReference type="CDD" id="cd07185">
    <property type="entry name" value="OmpA_C-like"/>
    <property type="match status" value="1"/>
</dbReference>
<comment type="caution">
    <text evidence="6">The sequence shown here is derived from an EMBL/GenBank/DDBJ whole genome shotgun (WGS) entry which is preliminary data.</text>
</comment>
<dbReference type="InterPro" id="IPR006664">
    <property type="entry name" value="OMP_bac"/>
</dbReference>
<dbReference type="InterPro" id="IPR006665">
    <property type="entry name" value="OmpA-like"/>
</dbReference>
<dbReference type="PANTHER" id="PTHR30329:SF21">
    <property type="entry name" value="LIPOPROTEIN YIAD-RELATED"/>
    <property type="match status" value="1"/>
</dbReference>
<evidence type="ECO:0000256" key="2">
    <source>
        <dbReference type="ARBA" id="ARBA00023136"/>
    </source>
</evidence>
<dbReference type="GO" id="GO:0009279">
    <property type="term" value="C:cell outer membrane"/>
    <property type="evidence" value="ECO:0007669"/>
    <property type="project" value="UniProtKB-SubCell"/>
</dbReference>
<dbReference type="Pfam" id="PF00691">
    <property type="entry name" value="OmpA"/>
    <property type="match status" value="1"/>
</dbReference>
<evidence type="ECO:0000256" key="1">
    <source>
        <dbReference type="ARBA" id="ARBA00004442"/>
    </source>
</evidence>
<dbReference type="InterPro" id="IPR036737">
    <property type="entry name" value="OmpA-like_sf"/>
</dbReference>
<organism evidence="6 7">
    <name type="scientific">Stigmatella aurantiaca (strain DW4/3-1)</name>
    <dbReference type="NCBI Taxonomy" id="378806"/>
    <lineage>
        <taxon>Bacteria</taxon>
        <taxon>Pseudomonadati</taxon>
        <taxon>Myxococcota</taxon>
        <taxon>Myxococcia</taxon>
        <taxon>Myxococcales</taxon>
        <taxon>Cystobacterineae</taxon>
        <taxon>Archangiaceae</taxon>
        <taxon>Stigmatella</taxon>
    </lineage>
</organism>
<dbReference type="PATRIC" id="fig|378806.16.peg.5481"/>
<name>Q091G5_STIAD</name>
<dbReference type="Proteomes" id="UP000032702">
    <property type="component" value="Unassembled WGS sequence"/>
</dbReference>
<keyword evidence="3" id="KW-0998">Cell outer membrane</keyword>
<protein>
    <submittedName>
        <fullName evidence="6">Putative outer membrane lipoprotein</fullName>
    </submittedName>
</protein>
<dbReference type="Gene3D" id="3.30.1330.60">
    <property type="entry name" value="OmpA-like domain"/>
    <property type="match status" value="1"/>
</dbReference>
<keyword evidence="2 4" id="KW-0472">Membrane</keyword>
<accession>Q091G5</accession>
<dbReference type="InterPro" id="IPR050330">
    <property type="entry name" value="Bact_OuterMem_StrucFunc"/>
</dbReference>